<feature type="domain" description="Fibrinogen C-terminal" evidence="4">
    <location>
        <begin position="138"/>
        <end position="373"/>
    </location>
</feature>
<dbReference type="PROSITE" id="PS50041">
    <property type="entry name" value="C_TYPE_LECTIN_2"/>
    <property type="match status" value="1"/>
</dbReference>
<dbReference type="InterPro" id="IPR016187">
    <property type="entry name" value="CTDL_fold"/>
</dbReference>
<proteinExistence type="predicted"/>
<dbReference type="CDD" id="cd00037">
    <property type="entry name" value="CLECT"/>
    <property type="match status" value="1"/>
</dbReference>
<dbReference type="Proteomes" id="UP000025227">
    <property type="component" value="Unplaced"/>
</dbReference>
<dbReference type="PROSITE" id="PS51406">
    <property type="entry name" value="FIBRINOGEN_C_2"/>
    <property type="match status" value="1"/>
</dbReference>
<dbReference type="GO" id="GO:0005615">
    <property type="term" value="C:extracellular space"/>
    <property type="evidence" value="ECO:0007669"/>
    <property type="project" value="TreeGrafter"/>
</dbReference>
<dbReference type="SUPFAM" id="SSF56436">
    <property type="entry name" value="C-type lectin-like"/>
    <property type="match status" value="1"/>
</dbReference>
<dbReference type="Pfam" id="PF00147">
    <property type="entry name" value="Fibrinogen_C"/>
    <property type="match status" value="1"/>
</dbReference>
<dbReference type="InterPro" id="IPR036056">
    <property type="entry name" value="Fibrinogen-like_C"/>
</dbReference>
<feature type="domain" description="C-type lectin" evidence="3">
    <location>
        <begin position="27"/>
        <end position="139"/>
    </location>
</feature>
<dbReference type="OrthoDB" id="6514358at2759"/>
<feature type="chain" id="PRO_5029694811" evidence="2">
    <location>
        <begin position="20"/>
        <end position="386"/>
    </location>
</feature>
<dbReference type="PANTHER" id="PTHR19143">
    <property type="entry name" value="FIBRINOGEN/TENASCIN/ANGIOPOEITIN"/>
    <property type="match status" value="1"/>
</dbReference>
<dbReference type="NCBIfam" id="NF040941">
    <property type="entry name" value="GGGWT_bact"/>
    <property type="match status" value="1"/>
</dbReference>
<dbReference type="WBParaSite" id="HCON_00024430-00001">
    <property type="protein sequence ID" value="HCON_00024430-00001"/>
    <property type="gene ID" value="HCON_00024430"/>
</dbReference>
<sequence length="386" mass="44607">MERLLQLFLDYLMVAVVSSITCVQLSGRNHCIHRGTHKWNWERSEAFCQSRRGHLVSIHDQKDIDAIKALGATEECKSFWTGGQCRSGNCTWTDGSSFDLEKFGEKEPSAPYQCIESSFEKAGEWSATDCDEKKCFVCETRDVMSDCADWYTANYRDDGVYSIIVNGNPYKVFCDMHTAGGGWVVFQRRVNGSDSFWDHNWTEYRNGFGKIGRNTTFWLGNEALHHLTNKDPDVILRVEMRGDRSPKAKHRTGYWWNNYFKFRVGSEETNYTLESLSINWRKIEGNASIGLFDMIDSVRAQFSTVDRINDPKPKCVTEYKMGGWWLRNCALATLNGAYELSKRSFEGYGLFWIKDMGYIIHPRKTTMMIRPDGKISNRTSTKYNQF</sequence>
<feature type="signal peptide" evidence="2">
    <location>
        <begin position="1"/>
        <end position="19"/>
    </location>
</feature>
<organism evidence="5 6">
    <name type="scientific">Haemonchus contortus</name>
    <name type="common">Barber pole worm</name>
    <dbReference type="NCBI Taxonomy" id="6289"/>
    <lineage>
        <taxon>Eukaryota</taxon>
        <taxon>Metazoa</taxon>
        <taxon>Ecdysozoa</taxon>
        <taxon>Nematoda</taxon>
        <taxon>Chromadorea</taxon>
        <taxon>Rhabditida</taxon>
        <taxon>Rhabditina</taxon>
        <taxon>Rhabditomorpha</taxon>
        <taxon>Strongyloidea</taxon>
        <taxon>Trichostrongylidae</taxon>
        <taxon>Haemonchus</taxon>
    </lineage>
</organism>
<evidence type="ECO:0000256" key="1">
    <source>
        <dbReference type="ARBA" id="ARBA00023157"/>
    </source>
</evidence>
<dbReference type="Gene3D" id="3.90.215.10">
    <property type="entry name" value="Gamma Fibrinogen, chain A, domain 1"/>
    <property type="match status" value="1"/>
</dbReference>
<dbReference type="InterPro" id="IPR001304">
    <property type="entry name" value="C-type_lectin-like"/>
</dbReference>
<dbReference type="PROSITE" id="PS00514">
    <property type="entry name" value="FIBRINOGEN_C_1"/>
    <property type="match status" value="1"/>
</dbReference>
<dbReference type="InterPro" id="IPR016186">
    <property type="entry name" value="C-type_lectin-like/link_sf"/>
</dbReference>
<dbReference type="PANTHER" id="PTHR19143:SF327">
    <property type="entry name" value="FI21813P1-RELATED"/>
    <property type="match status" value="1"/>
</dbReference>
<evidence type="ECO:0000259" key="4">
    <source>
        <dbReference type="PROSITE" id="PS51406"/>
    </source>
</evidence>
<dbReference type="AlphaFoldDB" id="A0A7I4XYN6"/>
<evidence type="ECO:0000256" key="2">
    <source>
        <dbReference type="SAM" id="SignalP"/>
    </source>
</evidence>
<keyword evidence="2" id="KW-0732">Signal</keyword>
<dbReference type="InterPro" id="IPR020837">
    <property type="entry name" value="Fibrinogen_CS"/>
</dbReference>
<keyword evidence="1" id="KW-1015">Disulfide bond</keyword>
<evidence type="ECO:0000313" key="5">
    <source>
        <dbReference type="Proteomes" id="UP000025227"/>
    </source>
</evidence>
<dbReference type="SMART" id="SM00186">
    <property type="entry name" value="FBG"/>
    <property type="match status" value="1"/>
</dbReference>
<evidence type="ECO:0000313" key="6">
    <source>
        <dbReference type="WBParaSite" id="HCON_00024430-00001"/>
    </source>
</evidence>
<dbReference type="InterPro" id="IPR050373">
    <property type="entry name" value="Fibrinogen_C-term_domain"/>
</dbReference>
<evidence type="ECO:0000259" key="3">
    <source>
        <dbReference type="PROSITE" id="PS50041"/>
    </source>
</evidence>
<dbReference type="Pfam" id="PF00059">
    <property type="entry name" value="Lectin_C"/>
    <property type="match status" value="1"/>
</dbReference>
<keyword evidence="5" id="KW-1185">Reference proteome</keyword>
<dbReference type="InterPro" id="IPR014716">
    <property type="entry name" value="Fibrinogen_a/b/g_C_1"/>
</dbReference>
<protein>
    <submittedName>
        <fullName evidence="6">Fibrinogen C-terminal domain-containing protein</fullName>
    </submittedName>
</protein>
<dbReference type="SMART" id="SM00034">
    <property type="entry name" value="CLECT"/>
    <property type="match status" value="1"/>
</dbReference>
<dbReference type="Gene3D" id="3.10.100.10">
    <property type="entry name" value="Mannose-Binding Protein A, subunit A"/>
    <property type="match status" value="1"/>
</dbReference>
<accession>A0A7I4XYN6</accession>
<name>A0A7I4XYN6_HAECO</name>
<dbReference type="SUPFAM" id="SSF56496">
    <property type="entry name" value="Fibrinogen C-terminal domain-like"/>
    <property type="match status" value="1"/>
</dbReference>
<reference evidence="6" key="1">
    <citation type="submission" date="2020-12" db="UniProtKB">
        <authorList>
            <consortium name="WormBaseParasite"/>
        </authorList>
    </citation>
    <scope>IDENTIFICATION</scope>
    <source>
        <strain evidence="6">MHco3</strain>
    </source>
</reference>
<dbReference type="InterPro" id="IPR002181">
    <property type="entry name" value="Fibrinogen_a/b/g_C_dom"/>
</dbReference>